<dbReference type="InterPro" id="IPR022062">
    <property type="entry name" value="DUF3618"/>
</dbReference>
<feature type="compositionally biased region" description="Basic and acidic residues" evidence="1">
    <location>
        <begin position="275"/>
        <end position="320"/>
    </location>
</feature>
<sequence length="372" mass="39763">MGARPEEIRSEIEETRDRISAEIDELTDRYSPGRVAGRKVHGARDAAASMRGKVSRGAGWRWMSPRSSGHLGEGHTGNGEAHAAGARYAAEQGGDKRGGDKPRGARYGGAEPGGDERRRAAAERYRGLLHRRPRGKKAETPAGQSFIIGKTGPPMPGVPGGPEDSARSGKSVYGTSRTASYPYEADPYPEEGGEPIYRDTERAFGPRDPGRFTQGSAGAPGPAAVASTGSAYRSTDPARQPSGPGYDTTFQADAPEHGQRAWTTTTAQSGGRTAEATRRRREDAWAEDVRGQDVRDQEVRGEEVRGDQAEAAHGAREREAKRGHRREIGIAGASVAVGAVGARLVRHPGKREAVLLAAADRKRAYWRPDAGE</sequence>
<proteinExistence type="predicted"/>
<evidence type="ECO:0000313" key="2">
    <source>
        <dbReference type="EMBL" id="MBL7631914.1"/>
    </source>
</evidence>
<reference evidence="2" key="1">
    <citation type="submission" date="2020-12" db="EMBL/GenBank/DDBJ databases">
        <title>Genomic characterization of non-nitrogen-fixing Frankia strains.</title>
        <authorList>
            <person name="Carlos-Shanley C."/>
            <person name="Guerra T."/>
            <person name="Hahn D."/>
        </authorList>
    </citation>
    <scope>NUCLEOTIDE SEQUENCE</scope>
    <source>
        <strain evidence="2">CN6</strain>
    </source>
</reference>
<organism evidence="2 3">
    <name type="scientific">Frankia nepalensis</name>
    <dbReference type="NCBI Taxonomy" id="1836974"/>
    <lineage>
        <taxon>Bacteria</taxon>
        <taxon>Bacillati</taxon>
        <taxon>Actinomycetota</taxon>
        <taxon>Actinomycetes</taxon>
        <taxon>Frankiales</taxon>
        <taxon>Frankiaceae</taxon>
        <taxon>Frankia</taxon>
    </lineage>
</organism>
<evidence type="ECO:0000313" key="3">
    <source>
        <dbReference type="Proteomes" id="UP000604475"/>
    </source>
</evidence>
<dbReference type="AlphaFoldDB" id="A0A937RR98"/>
<dbReference type="Proteomes" id="UP000604475">
    <property type="component" value="Unassembled WGS sequence"/>
</dbReference>
<dbReference type="EMBL" id="JAEACQ010000289">
    <property type="protein sequence ID" value="MBL7631914.1"/>
    <property type="molecule type" value="Genomic_DNA"/>
</dbReference>
<protein>
    <submittedName>
        <fullName evidence="2">DUF3618 domain-containing protein</fullName>
    </submittedName>
</protein>
<evidence type="ECO:0000256" key="1">
    <source>
        <dbReference type="SAM" id="MobiDB-lite"/>
    </source>
</evidence>
<accession>A0A937RR98</accession>
<dbReference type="RefSeq" id="WP_203003785.1">
    <property type="nucleotide sequence ID" value="NZ_JADWYU010000109.1"/>
</dbReference>
<comment type="caution">
    <text evidence="2">The sequence shown here is derived from an EMBL/GenBank/DDBJ whole genome shotgun (WGS) entry which is preliminary data.</text>
</comment>
<feature type="compositionally biased region" description="Basic and acidic residues" evidence="1">
    <location>
        <begin position="196"/>
        <end position="210"/>
    </location>
</feature>
<feature type="compositionally biased region" description="Basic and acidic residues" evidence="1">
    <location>
        <begin position="114"/>
        <end position="126"/>
    </location>
</feature>
<keyword evidence="3" id="KW-1185">Reference proteome</keyword>
<feature type="compositionally biased region" description="Low complexity" evidence="1">
    <location>
        <begin position="79"/>
        <end position="92"/>
    </location>
</feature>
<feature type="region of interest" description="Disordered" evidence="1">
    <location>
        <begin position="36"/>
        <end position="325"/>
    </location>
</feature>
<feature type="compositionally biased region" description="Basic and acidic residues" evidence="1">
    <location>
        <begin position="93"/>
        <end position="103"/>
    </location>
</feature>
<feature type="compositionally biased region" description="Low complexity" evidence="1">
    <location>
        <begin position="215"/>
        <end position="231"/>
    </location>
</feature>
<dbReference type="Pfam" id="PF12277">
    <property type="entry name" value="DUF3618"/>
    <property type="match status" value="1"/>
</dbReference>
<gene>
    <name evidence="2" type="ORF">I7412_33095</name>
</gene>
<name>A0A937RR98_9ACTN</name>